<evidence type="ECO:0000256" key="1">
    <source>
        <dbReference type="SAM" id="MobiDB-lite"/>
    </source>
</evidence>
<evidence type="ECO:0000313" key="3">
    <source>
        <dbReference type="Proteomes" id="UP000664203"/>
    </source>
</evidence>
<organism evidence="2 3">
    <name type="scientific">Alectoria fallacina</name>
    <dbReference type="NCBI Taxonomy" id="1903189"/>
    <lineage>
        <taxon>Eukaryota</taxon>
        <taxon>Fungi</taxon>
        <taxon>Dikarya</taxon>
        <taxon>Ascomycota</taxon>
        <taxon>Pezizomycotina</taxon>
        <taxon>Lecanoromycetes</taxon>
        <taxon>OSLEUM clade</taxon>
        <taxon>Lecanoromycetidae</taxon>
        <taxon>Lecanorales</taxon>
        <taxon>Lecanorineae</taxon>
        <taxon>Parmeliaceae</taxon>
        <taxon>Alectoria</taxon>
    </lineage>
</organism>
<reference evidence="2" key="1">
    <citation type="submission" date="2021-03" db="EMBL/GenBank/DDBJ databases">
        <authorList>
            <person name="Tagirdzhanova G."/>
        </authorList>
    </citation>
    <scope>NUCLEOTIDE SEQUENCE</scope>
</reference>
<keyword evidence="3" id="KW-1185">Reference proteome</keyword>
<feature type="compositionally biased region" description="Low complexity" evidence="1">
    <location>
        <begin position="272"/>
        <end position="282"/>
    </location>
</feature>
<dbReference type="EMBL" id="CAJPDR010000367">
    <property type="protein sequence ID" value="CAF9933987.1"/>
    <property type="molecule type" value="Genomic_DNA"/>
</dbReference>
<feature type="region of interest" description="Disordered" evidence="1">
    <location>
        <begin position="272"/>
        <end position="294"/>
    </location>
</feature>
<dbReference type="Proteomes" id="UP000664203">
    <property type="component" value="Unassembled WGS sequence"/>
</dbReference>
<proteinExistence type="predicted"/>
<accession>A0A8H3FZR4</accession>
<name>A0A8H3FZR4_9LECA</name>
<evidence type="ECO:0000313" key="2">
    <source>
        <dbReference type="EMBL" id="CAF9933987.1"/>
    </source>
</evidence>
<dbReference type="AlphaFoldDB" id="A0A8H3FZR4"/>
<dbReference type="OrthoDB" id="3515175at2759"/>
<gene>
    <name evidence="2" type="ORF">ALECFALPRED_005807</name>
</gene>
<comment type="caution">
    <text evidence="2">The sequence shown here is derived from an EMBL/GenBank/DDBJ whole genome shotgun (WGS) entry which is preliminary data.</text>
</comment>
<protein>
    <submittedName>
        <fullName evidence="2">Uncharacterized protein</fullName>
    </submittedName>
</protein>
<sequence>MDKLVQTIVNDPETARKVASEAEVLTDFYPRLRGELNYHAKSLRPSPALLDLLCAAFKDELYVDLSPFHNFNCGDLSLLVSWLQEHGQMTRLNLSNLPNFTNEGLSLVLVSGPKRVFEAVYLIKNPQISIQSLCALGCACHLYHSDLLRRFVDQEKSGSARPLLLHLNFTIGENVVTQLVCLCMTRQQTLAQTYRKPDGSMSWDTLSADKEHLGGRPPVYPTKLLFTACSLVHVPLSTTRLVTGIGNLLKWGSYAYVEDDWSLSRVADSSFAIGSSSSSSRSNTANGVEPFSAEPYPRNAKDSYIVGSDGKSARLTALRNGQWALLVIERRWNGWVANHQMKHALVSPTGDSQATSISFRTADISSYLDSIGEKDPTFAGQARELRKWWEQNVDEAEAISFYEEKDIHDILQKVYDHAEDTLGMNLRR</sequence>